<dbReference type="AlphaFoldDB" id="A2F7H5"/>
<protein>
    <submittedName>
        <fullName evidence="1">Uncharacterized protein</fullName>
    </submittedName>
</protein>
<accession>A2F7H5</accession>
<evidence type="ECO:0000313" key="1">
    <source>
        <dbReference type="EMBL" id="EAX99133.1"/>
    </source>
</evidence>
<name>A2F7H5_TRIV3</name>
<dbReference type="Proteomes" id="UP000001542">
    <property type="component" value="Unassembled WGS sequence"/>
</dbReference>
<dbReference type="EMBL" id="DS113648">
    <property type="protein sequence ID" value="EAX99133.1"/>
    <property type="molecule type" value="Genomic_DNA"/>
</dbReference>
<sequence length="698" mass="79261">MELREPFRSNTKNLGDAMALMNLKRCVAEKLQKYTVQNFNTEEKATFILLRTDIGSNNTYDNTPDIDGVVSFIININNKLFNDLNPEVININQIDFLHYLAKKNQNNFKSLFMSILKEISGFYKEAPSFFTSLRDKIPELNQYITQSREMIQLFLYKCFRFVEDSQYISISKGISKKESTLEESASAKMFIIKILPRTSADQMTREFLRFKISDLLTDNNITMPQHFTEDVLLAPAAPGVTQCFISSNCERILLSNGGNITTLLSELGKDLRTGFMCDCIRWALNSSNFEDSKALAAFILNMLQRSDNNIEVLSIMISLSLEFLTFQAGNHQDDVICHSMLRVLKASKNLNQSSFLDFIESITLDNPKFSEGLSQAQLLVNKKFKFKNLVLPEPSAQAVQIDVKKELSIIQNKLKWNRHSLDLSGLVTQLEPFLGKLQFNLPPNNDDENLNLILSSDIRIITQLSIAYPNLLRYYIIFNPSNTNEIIEIMKQMIDEKSKIVVGIISTMIPFVPEIVDVIPGIANLLEQKCDLSEIIKISSHHCTIEEIGRMMAVPFFSPPGERTVQLFKASSEWHRVAQTGFWAITSLAMDVNHKNYIFSAILESAIHFTNIGRVCVAQIFSASQASQENFKIVAHLANKSDSWRMICMKIIKNWASWDSKALTKSIQQEKDSTIIIKTILEADKELSSKLSSLFGLA</sequence>
<evidence type="ECO:0000313" key="2">
    <source>
        <dbReference type="Proteomes" id="UP000001542"/>
    </source>
</evidence>
<organism evidence="1 2">
    <name type="scientific">Trichomonas vaginalis (strain ATCC PRA-98 / G3)</name>
    <dbReference type="NCBI Taxonomy" id="412133"/>
    <lineage>
        <taxon>Eukaryota</taxon>
        <taxon>Metamonada</taxon>
        <taxon>Parabasalia</taxon>
        <taxon>Trichomonadida</taxon>
        <taxon>Trichomonadidae</taxon>
        <taxon>Trichomonas</taxon>
    </lineage>
</organism>
<dbReference type="RefSeq" id="XP_001312063.1">
    <property type="nucleotide sequence ID" value="XM_001312062.1"/>
</dbReference>
<dbReference type="KEGG" id="tva:4756938"/>
<reference evidence="1" key="1">
    <citation type="submission" date="2006-10" db="EMBL/GenBank/DDBJ databases">
        <authorList>
            <person name="Amadeo P."/>
            <person name="Zhao Q."/>
            <person name="Wortman J."/>
            <person name="Fraser-Liggett C."/>
            <person name="Carlton J."/>
        </authorList>
    </citation>
    <scope>NUCLEOTIDE SEQUENCE</scope>
    <source>
        <strain evidence="1">G3</strain>
    </source>
</reference>
<gene>
    <name evidence="1" type="ORF">TVAG_115370</name>
</gene>
<keyword evidence="2" id="KW-1185">Reference proteome</keyword>
<dbReference type="VEuPathDB" id="TrichDB:TVAGG3_0179730"/>
<reference evidence="1" key="2">
    <citation type="journal article" date="2007" name="Science">
        <title>Draft genome sequence of the sexually transmitted pathogen Trichomonas vaginalis.</title>
        <authorList>
            <person name="Carlton J.M."/>
            <person name="Hirt R.P."/>
            <person name="Silva J.C."/>
            <person name="Delcher A.L."/>
            <person name="Schatz M."/>
            <person name="Zhao Q."/>
            <person name="Wortman J.R."/>
            <person name="Bidwell S.L."/>
            <person name="Alsmark U.C.M."/>
            <person name="Besteiro S."/>
            <person name="Sicheritz-Ponten T."/>
            <person name="Noel C.J."/>
            <person name="Dacks J.B."/>
            <person name="Foster P.G."/>
            <person name="Simillion C."/>
            <person name="Van de Peer Y."/>
            <person name="Miranda-Saavedra D."/>
            <person name="Barton G.J."/>
            <person name="Westrop G.D."/>
            <person name="Mueller S."/>
            <person name="Dessi D."/>
            <person name="Fiori P.L."/>
            <person name="Ren Q."/>
            <person name="Paulsen I."/>
            <person name="Zhang H."/>
            <person name="Bastida-Corcuera F.D."/>
            <person name="Simoes-Barbosa A."/>
            <person name="Brown M.T."/>
            <person name="Hayes R.D."/>
            <person name="Mukherjee M."/>
            <person name="Okumura C.Y."/>
            <person name="Schneider R."/>
            <person name="Smith A.J."/>
            <person name="Vanacova S."/>
            <person name="Villalvazo M."/>
            <person name="Haas B.J."/>
            <person name="Pertea M."/>
            <person name="Feldblyum T.V."/>
            <person name="Utterback T.R."/>
            <person name="Shu C.L."/>
            <person name="Osoegawa K."/>
            <person name="de Jong P.J."/>
            <person name="Hrdy I."/>
            <person name="Horvathova L."/>
            <person name="Zubacova Z."/>
            <person name="Dolezal P."/>
            <person name="Malik S.B."/>
            <person name="Logsdon J.M. Jr."/>
            <person name="Henze K."/>
            <person name="Gupta A."/>
            <person name="Wang C.C."/>
            <person name="Dunne R.L."/>
            <person name="Upcroft J.A."/>
            <person name="Upcroft P."/>
            <person name="White O."/>
            <person name="Salzberg S.L."/>
            <person name="Tang P."/>
            <person name="Chiu C.-H."/>
            <person name="Lee Y.-S."/>
            <person name="Embley T.M."/>
            <person name="Coombs G.H."/>
            <person name="Mottram J.C."/>
            <person name="Tachezy J."/>
            <person name="Fraser-Liggett C.M."/>
            <person name="Johnson P.J."/>
        </authorList>
    </citation>
    <scope>NUCLEOTIDE SEQUENCE [LARGE SCALE GENOMIC DNA]</scope>
    <source>
        <strain evidence="1">G3</strain>
    </source>
</reference>
<dbReference type="VEuPathDB" id="TrichDB:TVAG_115370"/>
<proteinExistence type="predicted"/>
<dbReference type="InParanoid" id="A2F7H5"/>